<reference evidence="2" key="1">
    <citation type="submission" date="2021-01" db="EMBL/GenBank/DDBJ databases">
        <authorList>
            <person name="Corre E."/>
            <person name="Pelletier E."/>
            <person name="Niang G."/>
            <person name="Scheremetjew M."/>
            <person name="Finn R."/>
            <person name="Kale V."/>
            <person name="Holt S."/>
            <person name="Cochrane G."/>
            <person name="Meng A."/>
            <person name="Brown T."/>
            <person name="Cohen L."/>
        </authorList>
    </citation>
    <scope>NUCLEOTIDE SEQUENCE</scope>
    <source>
        <strain evidence="2">CCAP 1951/1</strain>
    </source>
</reference>
<organism evidence="2">
    <name type="scientific">Neobodo designis</name>
    <name type="common">Flagellated protozoan</name>
    <name type="synonym">Bodo designis</name>
    <dbReference type="NCBI Taxonomy" id="312471"/>
    <lineage>
        <taxon>Eukaryota</taxon>
        <taxon>Discoba</taxon>
        <taxon>Euglenozoa</taxon>
        <taxon>Kinetoplastea</taxon>
        <taxon>Metakinetoplastina</taxon>
        <taxon>Neobodonida</taxon>
        <taxon>Neobodo</taxon>
    </lineage>
</organism>
<gene>
    <name evidence="2" type="ORF">NDES1114_LOCUS5034</name>
</gene>
<evidence type="ECO:0000313" key="2">
    <source>
        <dbReference type="EMBL" id="CAD9096971.1"/>
    </source>
</evidence>
<dbReference type="EMBL" id="HBGF01007447">
    <property type="protein sequence ID" value="CAD9096971.1"/>
    <property type="molecule type" value="Transcribed_RNA"/>
</dbReference>
<accession>A0A7S1L800</accession>
<name>A0A7S1L800_NEODS</name>
<feature type="region of interest" description="Disordered" evidence="1">
    <location>
        <begin position="1"/>
        <end position="30"/>
    </location>
</feature>
<protein>
    <submittedName>
        <fullName evidence="2">Uncharacterized protein</fullName>
    </submittedName>
</protein>
<sequence length="183" mass="19224">MGATCSRDSGSRRRSSGYGSGTHAPESELQIRFERELRSTAAVRASVVAPPEVHHHRRLGQPGPRDRLASDASHSTVLLSPRTPCEPLGALPLRDVPHDHSPGIPGTPESPGLGSTLPRKPLGSRLQGVAVRAASAARIATAPGRGSASPQSFLVPVVRCNPQDAHHSPVPSRPHVTTVRAAE</sequence>
<proteinExistence type="predicted"/>
<evidence type="ECO:0000256" key="1">
    <source>
        <dbReference type="SAM" id="MobiDB-lite"/>
    </source>
</evidence>
<feature type="region of interest" description="Disordered" evidence="1">
    <location>
        <begin position="45"/>
        <end position="125"/>
    </location>
</feature>
<dbReference type="AlphaFoldDB" id="A0A7S1L800"/>
<feature type="region of interest" description="Disordered" evidence="1">
    <location>
        <begin position="162"/>
        <end position="183"/>
    </location>
</feature>